<proteinExistence type="predicted"/>
<dbReference type="PANTHER" id="PTHR33499">
    <property type="entry name" value="OS12G0282400 PROTEIN-RELATED"/>
    <property type="match status" value="1"/>
</dbReference>
<dbReference type="EMBL" id="CAMAPF010000021">
    <property type="protein sequence ID" value="CAH9071792.1"/>
    <property type="molecule type" value="Genomic_DNA"/>
</dbReference>
<gene>
    <name evidence="1" type="ORF">CEPIT_LOCUS4077</name>
</gene>
<organism evidence="1 2">
    <name type="scientific">Cuscuta epithymum</name>
    <dbReference type="NCBI Taxonomy" id="186058"/>
    <lineage>
        <taxon>Eukaryota</taxon>
        <taxon>Viridiplantae</taxon>
        <taxon>Streptophyta</taxon>
        <taxon>Embryophyta</taxon>
        <taxon>Tracheophyta</taxon>
        <taxon>Spermatophyta</taxon>
        <taxon>Magnoliopsida</taxon>
        <taxon>eudicotyledons</taxon>
        <taxon>Gunneridae</taxon>
        <taxon>Pentapetalae</taxon>
        <taxon>asterids</taxon>
        <taxon>lamiids</taxon>
        <taxon>Solanales</taxon>
        <taxon>Convolvulaceae</taxon>
        <taxon>Cuscuteae</taxon>
        <taxon>Cuscuta</taxon>
        <taxon>Cuscuta subgen. Cuscuta</taxon>
    </lineage>
</organism>
<keyword evidence="2" id="KW-1185">Reference proteome</keyword>
<comment type="caution">
    <text evidence="1">The sequence shown here is derived from an EMBL/GenBank/DDBJ whole genome shotgun (WGS) entry which is preliminary data.</text>
</comment>
<evidence type="ECO:0000313" key="2">
    <source>
        <dbReference type="Proteomes" id="UP001152523"/>
    </source>
</evidence>
<dbReference type="AlphaFoldDB" id="A0AAV0C9D3"/>
<accession>A0AAV0C9D3</accession>
<evidence type="ECO:0000313" key="1">
    <source>
        <dbReference type="EMBL" id="CAH9071792.1"/>
    </source>
</evidence>
<dbReference type="Proteomes" id="UP001152523">
    <property type="component" value="Unassembled WGS sequence"/>
</dbReference>
<dbReference type="PANTHER" id="PTHR33499:SF40">
    <property type="entry name" value="TRANSPOSASE-ASSOCIATED DOMAIN-CONTAINING PROTEIN"/>
    <property type="match status" value="1"/>
</dbReference>
<reference evidence="1" key="1">
    <citation type="submission" date="2022-07" db="EMBL/GenBank/DDBJ databases">
        <authorList>
            <person name="Macas J."/>
            <person name="Novak P."/>
            <person name="Neumann P."/>
        </authorList>
    </citation>
    <scope>NUCLEOTIDE SEQUENCE</scope>
</reference>
<sequence>MQGGNDLDGISDTESEEDQIVVQDLNGVDSCNTKKKSVIEKKRGRNKCKEIARLKPGQKLEISFYNNRGVGKNHEVWARHLGIIVRDTNICPVRVHKWGDIGEREKDHMWSAVTDVFNNENIELYKEHTLKHMKELWKNWRSDLLRHNITKKKITLKAAYYRDPPEGLEKDEWKWLI</sequence>
<feature type="non-terminal residue" evidence="1">
    <location>
        <position position="177"/>
    </location>
</feature>
<name>A0AAV0C9D3_9ASTE</name>
<protein>
    <submittedName>
        <fullName evidence="1">Uncharacterized protein</fullName>
    </submittedName>
</protein>